<dbReference type="AlphaFoldDB" id="A0A0C9WEV3"/>
<dbReference type="PANTHER" id="PTHR16433">
    <property type="entry name" value="DOLICHOL-PHOSPHATE MANNOSYLTRANSFERASE SUBUNIT 3"/>
    <property type="match status" value="1"/>
</dbReference>
<dbReference type="InterPro" id="IPR013174">
    <property type="entry name" value="DPM3"/>
</dbReference>
<dbReference type="Pfam" id="PF08285">
    <property type="entry name" value="DPM3"/>
    <property type="match status" value="1"/>
</dbReference>
<dbReference type="Proteomes" id="UP000053820">
    <property type="component" value="Unassembled WGS sequence"/>
</dbReference>
<protein>
    <recommendedName>
        <fullName evidence="7">Dolichol-phosphate mannosyltransferase subunit 3</fullName>
    </recommendedName>
</protein>
<keyword evidence="9" id="KW-1185">Reference proteome</keyword>
<gene>
    <name evidence="8" type="ORF">HYDPIDRAFT_90699</name>
</gene>
<evidence type="ECO:0000313" key="8">
    <source>
        <dbReference type="EMBL" id="KIJ64251.1"/>
    </source>
</evidence>
<dbReference type="UniPathway" id="UPA00378"/>
<evidence type="ECO:0000256" key="4">
    <source>
        <dbReference type="ARBA" id="ARBA00022824"/>
    </source>
</evidence>
<evidence type="ECO:0000256" key="5">
    <source>
        <dbReference type="ARBA" id="ARBA00022989"/>
    </source>
</evidence>
<evidence type="ECO:0000256" key="2">
    <source>
        <dbReference type="ARBA" id="ARBA00010430"/>
    </source>
</evidence>
<keyword evidence="6 7" id="KW-0472">Membrane</keyword>
<sequence length="95" mass="10760">MARAHRVAVYSSAFLTLYLLAIFSFVPVPLVEADISAQILPLIPWWLLVSFGSYSLWSLGWGLFTFRDCPEAYHELLKEINDAKNDLRGRGVTVD</sequence>
<comment type="caution">
    <text evidence="7">Lacks conserved residue(s) required for the propagation of feature annotation.</text>
</comment>
<comment type="subunit">
    <text evidence="7">Component of the dolichol-phosphate mannose (DPM) synthase complex.</text>
</comment>
<comment type="function">
    <text evidence="7">Stabilizer subunit of the dolichol-phosphate mannose (DPM) synthase complex; tethers catalytic subunit to the ER.</text>
</comment>
<dbReference type="EMBL" id="KN839847">
    <property type="protein sequence ID" value="KIJ64251.1"/>
    <property type="molecule type" value="Genomic_DNA"/>
</dbReference>
<comment type="pathway">
    <text evidence="7">Protein modification; protein glycosylation.</text>
</comment>
<dbReference type="GO" id="GO:0033185">
    <property type="term" value="C:dolichol-phosphate-mannose synthase complex"/>
    <property type="evidence" value="ECO:0007669"/>
    <property type="project" value="TreeGrafter"/>
</dbReference>
<dbReference type="HOGENOM" id="CLU_150782_1_1_1"/>
<dbReference type="GO" id="GO:0006506">
    <property type="term" value="P:GPI anchor biosynthetic process"/>
    <property type="evidence" value="ECO:0007669"/>
    <property type="project" value="TreeGrafter"/>
</dbReference>
<dbReference type="GO" id="GO:0005789">
    <property type="term" value="C:endoplasmic reticulum membrane"/>
    <property type="evidence" value="ECO:0007669"/>
    <property type="project" value="UniProtKB-SubCell"/>
</dbReference>
<dbReference type="OrthoDB" id="2014333at2759"/>
<evidence type="ECO:0000256" key="3">
    <source>
        <dbReference type="ARBA" id="ARBA00022692"/>
    </source>
</evidence>
<comment type="subcellular location">
    <subcellularLocation>
        <location evidence="1 7">Endoplasmic reticulum membrane</location>
        <topology evidence="1 7">Multi-pass membrane protein</topology>
    </subcellularLocation>
</comment>
<comment type="similarity">
    <text evidence="2 7">Belongs to the DPM3 family.</text>
</comment>
<keyword evidence="3 7" id="KW-0812">Transmembrane</keyword>
<keyword evidence="5 7" id="KW-1133">Transmembrane helix</keyword>
<accession>A0A0C9WEV3</accession>
<dbReference type="PANTHER" id="PTHR16433:SF0">
    <property type="entry name" value="DOLICHOL-PHOSPHATE MANNOSYLTRANSFERASE SUBUNIT 3"/>
    <property type="match status" value="1"/>
</dbReference>
<evidence type="ECO:0000256" key="1">
    <source>
        <dbReference type="ARBA" id="ARBA00004477"/>
    </source>
</evidence>
<evidence type="ECO:0000256" key="7">
    <source>
        <dbReference type="RuleBase" id="RU365085"/>
    </source>
</evidence>
<organism evidence="8 9">
    <name type="scientific">Hydnomerulius pinastri MD-312</name>
    <dbReference type="NCBI Taxonomy" id="994086"/>
    <lineage>
        <taxon>Eukaryota</taxon>
        <taxon>Fungi</taxon>
        <taxon>Dikarya</taxon>
        <taxon>Basidiomycota</taxon>
        <taxon>Agaricomycotina</taxon>
        <taxon>Agaricomycetes</taxon>
        <taxon>Agaricomycetidae</taxon>
        <taxon>Boletales</taxon>
        <taxon>Boletales incertae sedis</taxon>
        <taxon>Leucogyrophana</taxon>
    </lineage>
</organism>
<reference evidence="8 9" key="1">
    <citation type="submission" date="2014-04" db="EMBL/GenBank/DDBJ databases">
        <title>Evolutionary Origins and Diversification of the Mycorrhizal Mutualists.</title>
        <authorList>
            <consortium name="DOE Joint Genome Institute"/>
            <consortium name="Mycorrhizal Genomics Consortium"/>
            <person name="Kohler A."/>
            <person name="Kuo A."/>
            <person name="Nagy L.G."/>
            <person name="Floudas D."/>
            <person name="Copeland A."/>
            <person name="Barry K.W."/>
            <person name="Cichocki N."/>
            <person name="Veneault-Fourrey C."/>
            <person name="LaButti K."/>
            <person name="Lindquist E.A."/>
            <person name="Lipzen A."/>
            <person name="Lundell T."/>
            <person name="Morin E."/>
            <person name="Murat C."/>
            <person name="Riley R."/>
            <person name="Ohm R."/>
            <person name="Sun H."/>
            <person name="Tunlid A."/>
            <person name="Henrissat B."/>
            <person name="Grigoriev I.V."/>
            <person name="Hibbett D.S."/>
            <person name="Martin F."/>
        </authorList>
    </citation>
    <scope>NUCLEOTIDE SEQUENCE [LARGE SCALE GENOMIC DNA]</scope>
    <source>
        <strain evidence="8 9">MD-312</strain>
    </source>
</reference>
<keyword evidence="4 7" id="KW-0256">Endoplasmic reticulum</keyword>
<feature type="transmembrane region" description="Helical" evidence="7">
    <location>
        <begin position="43"/>
        <end position="64"/>
    </location>
</feature>
<name>A0A0C9WEV3_9AGAM</name>
<proteinExistence type="inferred from homology"/>
<evidence type="ECO:0000313" key="9">
    <source>
        <dbReference type="Proteomes" id="UP000053820"/>
    </source>
</evidence>
<evidence type="ECO:0000256" key="6">
    <source>
        <dbReference type="ARBA" id="ARBA00023136"/>
    </source>
</evidence>